<proteinExistence type="predicted"/>
<dbReference type="InterPro" id="IPR003777">
    <property type="entry name" value="XdhC_CoxI"/>
</dbReference>
<dbReference type="PANTHER" id="PTHR30388:SF4">
    <property type="entry name" value="MOLYBDENUM COFACTOR INSERTION CHAPERONE PAOD"/>
    <property type="match status" value="1"/>
</dbReference>
<sequence>MLELARPLLAALETGERLAVATVVAVDGSAPRALGTSMAVTVDGRVMGSISGGCVEGAVYDACCRVLESGRPELCEFGFSDDDAFAVGLACGGRLTVWVQQLAPEGQPGAVDAALRVELERARDKRAAGLAVLIGADPVRLVGAHSGVVVSAQGSGGERSGGERSRGEGPQVEESRAGGPRDKESRAEAPRGEGARGIASLLDVDTRVAAELSGAVRAGLSSRRAIECEGEVLDAVLLVSAPPPHLIIFGAVDFSVALSNAAALLGYRTTVCDARPVFATPERFPAAEVVNRWPTDYLAEAEIDERTVVCILTHDDKFDVPLIEAALALPLAYVGAMGSRRTHERRLSALRERGVAEDALAALHSPIGLDLGASSPEETALSILAEVLAVKTGASARPLRETSGAIHRPAADAEPTRVAEVAR</sequence>
<feature type="domain" description="XdhC- CoxI" evidence="2">
    <location>
        <begin position="12"/>
        <end position="78"/>
    </location>
</feature>
<name>A0AB39BKW7_9MICO</name>
<organism evidence="4">
    <name type="scientific">Herbiconiux sp. A18JL235</name>
    <dbReference type="NCBI Taxonomy" id="3152363"/>
    <lineage>
        <taxon>Bacteria</taxon>
        <taxon>Bacillati</taxon>
        <taxon>Actinomycetota</taxon>
        <taxon>Actinomycetes</taxon>
        <taxon>Micrococcales</taxon>
        <taxon>Microbacteriaceae</taxon>
        <taxon>Herbiconiux</taxon>
    </lineage>
</organism>
<gene>
    <name evidence="4" type="ORF">ABFY20_07185</name>
</gene>
<feature type="compositionally biased region" description="Basic and acidic residues" evidence="1">
    <location>
        <begin position="160"/>
        <end position="194"/>
    </location>
</feature>
<evidence type="ECO:0000259" key="3">
    <source>
        <dbReference type="Pfam" id="PF13478"/>
    </source>
</evidence>
<protein>
    <submittedName>
        <fullName evidence="4">XdhC family protein</fullName>
    </submittedName>
</protein>
<dbReference type="InterPro" id="IPR052698">
    <property type="entry name" value="MoCofactor_Util/Proc"/>
</dbReference>
<feature type="region of interest" description="Disordered" evidence="1">
    <location>
        <begin position="152"/>
        <end position="194"/>
    </location>
</feature>
<evidence type="ECO:0000259" key="2">
    <source>
        <dbReference type="Pfam" id="PF02625"/>
    </source>
</evidence>
<dbReference type="EMBL" id="CP162511">
    <property type="protein sequence ID" value="XDI06879.1"/>
    <property type="molecule type" value="Genomic_DNA"/>
</dbReference>
<reference evidence="4" key="1">
    <citation type="submission" date="2024-05" db="EMBL/GenBank/DDBJ databases">
        <title>Herbiconiux sp. A18JL235.</title>
        <authorList>
            <person name="Zhang G."/>
        </authorList>
    </citation>
    <scope>NUCLEOTIDE SEQUENCE</scope>
    <source>
        <strain evidence="4">A18JL235</strain>
    </source>
</reference>
<evidence type="ECO:0000256" key="1">
    <source>
        <dbReference type="SAM" id="MobiDB-lite"/>
    </source>
</evidence>
<dbReference type="Gene3D" id="3.40.50.720">
    <property type="entry name" value="NAD(P)-binding Rossmann-like Domain"/>
    <property type="match status" value="1"/>
</dbReference>
<dbReference type="InterPro" id="IPR027051">
    <property type="entry name" value="XdhC_Rossmann_dom"/>
</dbReference>
<dbReference type="Pfam" id="PF13478">
    <property type="entry name" value="XdhC_C"/>
    <property type="match status" value="1"/>
</dbReference>
<dbReference type="RefSeq" id="WP_368499257.1">
    <property type="nucleotide sequence ID" value="NZ_CP162511.1"/>
</dbReference>
<feature type="region of interest" description="Disordered" evidence="1">
    <location>
        <begin position="400"/>
        <end position="423"/>
    </location>
</feature>
<dbReference type="PANTHER" id="PTHR30388">
    <property type="entry name" value="ALDEHYDE OXIDOREDUCTASE MOLYBDENUM COFACTOR ASSEMBLY PROTEIN"/>
    <property type="match status" value="1"/>
</dbReference>
<dbReference type="Pfam" id="PF02625">
    <property type="entry name" value="XdhC_CoxI"/>
    <property type="match status" value="1"/>
</dbReference>
<feature type="domain" description="XdhC Rossmann" evidence="3">
    <location>
        <begin position="246"/>
        <end position="387"/>
    </location>
</feature>
<feature type="compositionally biased region" description="Basic and acidic residues" evidence="1">
    <location>
        <begin position="409"/>
        <end position="423"/>
    </location>
</feature>
<dbReference type="AlphaFoldDB" id="A0AB39BKW7"/>
<accession>A0AB39BKW7</accession>
<evidence type="ECO:0000313" key="4">
    <source>
        <dbReference type="EMBL" id="XDI06879.1"/>
    </source>
</evidence>